<protein>
    <submittedName>
        <fullName evidence="2">Uncharacterized protein</fullName>
    </submittedName>
</protein>
<gene>
    <name evidence="2" type="ORF">AMECASPLE_015669</name>
</gene>
<proteinExistence type="predicted"/>
<accession>A0ABV0XQV4</accession>
<sequence length="138" mass="16426">MTYFCDTSWSIDAAFCLSQISGFRKKKNNNRKQHYSLRFYSVRSLQRRTFKRFWEESPLERQKGRKKERDGGGGVRSPKVRFFITAASYYLCAPQSRNKRRLVTSVILSVLLSPHQVLCWFRRKSGETLEYTFVPLRR</sequence>
<feature type="compositionally biased region" description="Basic and acidic residues" evidence="1">
    <location>
        <begin position="58"/>
        <end position="71"/>
    </location>
</feature>
<evidence type="ECO:0000313" key="2">
    <source>
        <dbReference type="EMBL" id="MEQ2283841.1"/>
    </source>
</evidence>
<evidence type="ECO:0000256" key="1">
    <source>
        <dbReference type="SAM" id="MobiDB-lite"/>
    </source>
</evidence>
<dbReference type="Proteomes" id="UP001469553">
    <property type="component" value="Unassembled WGS sequence"/>
</dbReference>
<name>A0ABV0XQV4_9TELE</name>
<dbReference type="EMBL" id="JAHRIP010010517">
    <property type="protein sequence ID" value="MEQ2283841.1"/>
    <property type="molecule type" value="Genomic_DNA"/>
</dbReference>
<organism evidence="2 3">
    <name type="scientific">Ameca splendens</name>
    <dbReference type="NCBI Taxonomy" id="208324"/>
    <lineage>
        <taxon>Eukaryota</taxon>
        <taxon>Metazoa</taxon>
        <taxon>Chordata</taxon>
        <taxon>Craniata</taxon>
        <taxon>Vertebrata</taxon>
        <taxon>Euteleostomi</taxon>
        <taxon>Actinopterygii</taxon>
        <taxon>Neopterygii</taxon>
        <taxon>Teleostei</taxon>
        <taxon>Neoteleostei</taxon>
        <taxon>Acanthomorphata</taxon>
        <taxon>Ovalentaria</taxon>
        <taxon>Atherinomorphae</taxon>
        <taxon>Cyprinodontiformes</taxon>
        <taxon>Goodeidae</taxon>
        <taxon>Ameca</taxon>
    </lineage>
</organism>
<evidence type="ECO:0000313" key="3">
    <source>
        <dbReference type="Proteomes" id="UP001469553"/>
    </source>
</evidence>
<reference evidence="2 3" key="1">
    <citation type="submission" date="2021-06" db="EMBL/GenBank/DDBJ databases">
        <authorList>
            <person name="Palmer J.M."/>
        </authorList>
    </citation>
    <scope>NUCLEOTIDE SEQUENCE [LARGE SCALE GENOMIC DNA]</scope>
    <source>
        <strain evidence="2 3">AS_MEX2019</strain>
        <tissue evidence="2">Muscle</tissue>
    </source>
</reference>
<comment type="caution">
    <text evidence="2">The sequence shown here is derived from an EMBL/GenBank/DDBJ whole genome shotgun (WGS) entry which is preliminary data.</text>
</comment>
<keyword evidence="3" id="KW-1185">Reference proteome</keyword>
<feature type="region of interest" description="Disordered" evidence="1">
    <location>
        <begin position="58"/>
        <end position="77"/>
    </location>
</feature>